<dbReference type="GO" id="GO:0006508">
    <property type="term" value="P:proteolysis"/>
    <property type="evidence" value="ECO:0007669"/>
    <property type="project" value="UniProtKB-KW"/>
</dbReference>
<comment type="subcellular location">
    <subcellularLocation>
        <location evidence="9">Cell membrane</location>
        <topology evidence="9">Multi-pass membrane protein</topology>
    </subcellularLocation>
</comment>
<evidence type="ECO:0000256" key="4">
    <source>
        <dbReference type="ARBA" id="ARBA00022692"/>
    </source>
</evidence>
<sequence length="158" mass="16839">MVCVNRWIVLGIVTAVAIVDQLVKSFLVAGLTPGHSYTIIPGFRLYLIRNSGAAFSMGSSATILFTVIQVLAVIAVLVWAPRMKSRWETLAFGLIGGGALGNLLDRLFRSPGFGVGHVVDFISVGRFAIFNLADSAITIGVVLYIAGVLFGGKQREAQ</sequence>
<evidence type="ECO:0000256" key="6">
    <source>
        <dbReference type="ARBA" id="ARBA00022801"/>
    </source>
</evidence>
<evidence type="ECO:0000256" key="10">
    <source>
        <dbReference type="RuleBase" id="RU000594"/>
    </source>
</evidence>
<dbReference type="PANTHER" id="PTHR33695:SF1">
    <property type="entry name" value="LIPOPROTEIN SIGNAL PEPTIDASE"/>
    <property type="match status" value="1"/>
</dbReference>
<accession>A0A2W5UJH7</accession>
<evidence type="ECO:0000256" key="11">
    <source>
        <dbReference type="RuleBase" id="RU004181"/>
    </source>
</evidence>
<dbReference type="Proteomes" id="UP000249432">
    <property type="component" value="Unassembled WGS sequence"/>
</dbReference>
<dbReference type="GO" id="GO:0004190">
    <property type="term" value="F:aspartic-type endopeptidase activity"/>
    <property type="evidence" value="ECO:0007669"/>
    <property type="project" value="UniProtKB-UniRule"/>
</dbReference>
<organism evidence="12 13">
    <name type="scientific">Corynebacterium kroppenstedtii</name>
    <dbReference type="NCBI Taxonomy" id="161879"/>
    <lineage>
        <taxon>Bacteria</taxon>
        <taxon>Bacillati</taxon>
        <taxon>Actinomycetota</taxon>
        <taxon>Actinomycetes</taxon>
        <taxon>Mycobacteriales</taxon>
        <taxon>Corynebacteriaceae</taxon>
        <taxon>Corynebacterium</taxon>
    </lineage>
</organism>
<dbReference type="AlphaFoldDB" id="A0A2W5UJH7"/>
<dbReference type="RefSeq" id="WP_303735564.1">
    <property type="nucleotide sequence ID" value="NZ_CAKZHK010000008.1"/>
</dbReference>
<proteinExistence type="inferred from homology"/>
<evidence type="ECO:0000256" key="3">
    <source>
        <dbReference type="ARBA" id="ARBA00022670"/>
    </source>
</evidence>
<dbReference type="PANTHER" id="PTHR33695">
    <property type="entry name" value="LIPOPROTEIN SIGNAL PEPTIDASE"/>
    <property type="match status" value="1"/>
</dbReference>
<keyword evidence="5 9" id="KW-0064">Aspartyl protease</keyword>
<gene>
    <name evidence="9 12" type="primary">lspA</name>
    <name evidence="12" type="ORF">DI525_10040</name>
</gene>
<keyword evidence="2 9" id="KW-1003">Cell membrane</keyword>
<evidence type="ECO:0000256" key="9">
    <source>
        <dbReference type="HAMAP-Rule" id="MF_00161"/>
    </source>
</evidence>
<keyword evidence="3 9" id="KW-0645">Protease</keyword>
<dbReference type="HAMAP" id="MF_00161">
    <property type="entry name" value="LspA"/>
    <property type="match status" value="1"/>
</dbReference>
<dbReference type="PROSITE" id="PS00855">
    <property type="entry name" value="SPASE_II"/>
    <property type="match status" value="1"/>
</dbReference>
<dbReference type="EC" id="3.4.23.36" evidence="9"/>
<comment type="caution">
    <text evidence="12">The sequence shown here is derived from an EMBL/GenBank/DDBJ whole genome shotgun (WGS) entry which is preliminary data.</text>
</comment>
<evidence type="ECO:0000313" key="12">
    <source>
        <dbReference type="EMBL" id="PZR03434.1"/>
    </source>
</evidence>
<dbReference type="InterPro" id="IPR001872">
    <property type="entry name" value="Peptidase_A8"/>
</dbReference>
<reference evidence="12 13" key="1">
    <citation type="submission" date="2017-08" db="EMBL/GenBank/DDBJ databases">
        <title>Infants hospitalized years apart are colonized by the same room-sourced microbial strains.</title>
        <authorList>
            <person name="Brooks B."/>
            <person name="Olm M.R."/>
            <person name="Firek B.A."/>
            <person name="Baker R."/>
            <person name="Thomas B.C."/>
            <person name="Morowitz M.J."/>
            <person name="Banfield J.F."/>
        </authorList>
    </citation>
    <scope>NUCLEOTIDE SEQUENCE [LARGE SCALE GENOMIC DNA]</scope>
    <source>
        <strain evidence="12">S2_003_000_R1_3</strain>
    </source>
</reference>
<keyword evidence="7 9" id="KW-1133">Transmembrane helix</keyword>
<comment type="pathway">
    <text evidence="9">Protein modification; lipoprotein biosynthesis (signal peptide cleavage).</text>
</comment>
<feature type="active site" evidence="9">
    <location>
        <position position="134"/>
    </location>
</feature>
<dbReference type="GO" id="GO:0005886">
    <property type="term" value="C:plasma membrane"/>
    <property type="evidence" value="ECO:0007669"/>
    <property type="project" value="UniProtKB-SubCell"/>
</dbReference>
<evidence type="ECO:0000256" key="8">
    <source>
        <dbReference type="ARBA" id="ARBA00023136"/>
    </source>
</evidence>
<dbReference type="Pfam" id="PF01252">
    <property type="entry name" value="Peptidase_A8"/>
    <property type="match status" value="1"/>
</dbReference>
<protein>
    <recommendedName>
        <fullName evidence="9">Lipoprotein signal peptidase</fullName>
        <ecNumber evidence="9">3.4.23.36</ecNumber>
    </recommendedName>
    <alternativeName>
        <fullName evidence="9">Prolipoprotein signal peptidase</fullName>
    </alternativeName>
    <alternativeName>
        <fullName evidence="9">Signal peptidase II</fullName>
        <shortName evidence="9">SPase II</shortName>
    </alternativeName>
</protein>
<comment type="similarity">
    <text evidence="1 9 11">Belongs to the peptidase A8 family.</text>
</comment>
<name>A0A2W5UJH7_9CORY</name>
<feature type="transmembrane region" description="Helical" evidence="9">
    <location>
        <begin position="128"/>
        <end position="150"/>
    </location>
</feature>
<feature type="transmembrane region" description="Helical" evidence="9">
    <location>
        <begin position="52"/>
        <end position="78"/>
    </location>
</feature>
<evidence type="ECO:0000256" key="5">
    <source>
        <dbReference type="ARBA" id="ARBA00022750"/>
    </source>
</evidence>
<evidence type="ECO:0000256" key="7">
    <source>
        <dbReference type="ARBA" id="ARBA00022989"/>
    </source>
</evidence>
<feature type="transmembrane region" description="Helical" evidence="9">
    <location>
        <begin position="7"/>
        <end position="32"/>
    </location>
</feature>
<feature type="active site" evidence="9">
    <location>
        <position position="120"/>
    </location>
</feature>
<feature type="transmembrane region" description="Helical" evidence="9">
    <location>
        <begin position="90"/>
        <end position="108"/>
    </location>
</feature>
<comment type="catalytic activity">
    <reaction evidence="9 10">
        <text>Release of signal peptides from bacterial membrane prolipoproteins. Hydrolyzes -Xaa-Yaa-Zaa-|-(S,diacylglyceryl)Cys-, in which Xaa is hydrophobic (preferably Leu), and Yaa (Ala or Ser) and Zaa (Gly or Ala) have small, neutral side chains.</text>
        <dbReference type="EC" id="3.4.23.36"/>
    </reaction>
</comment>
<dbReference type="NCBIfam" id="TIGR00077">
    <property type="entry name" value="lspA"/>
    <property type="match status" value="1"/>
</dbReference>
<evidence type="ECO:0000256" key="2">
    <source>
        <dbReference type="ARBA" id="ARBA00022475"/>
    </source>
</evidence>
<evidence type="ECO:0000256" key="1">
    <source>
        <dbReference type="ARBA" id="ARBA00006139"/>
    </source>
</evidence>
<keyword evidence="4 9" id="KW-0812">Transmembrane</keyword>
<comment type="function">
    <text evidence="9 10">This protein specifically catalyzes the removal of signal peptides from prolipoproteins.</text>
</comment>
<dbReference type="PRINTS" id="PR00781">
    <property type="entry name" value="LIPOSIGPTASE"/>
</dbReference>
<keyword evidence="6 9" id="KW-0378">Hydrolase</keyword>
<dbReference type="EMBL" id="QFRA01000040">
    <property type="protein sequence ID" value="PZR03434.1"/>
    <property type="molecule type" value="Genomic_DNA"/>
</dbReference>
<evidence type="ECO:0000313" key="13">
    <source>
        <dbReference type="Proteomes" id="UP000249432"/>
    </source>
</evidence>
<keyword evidence="8 9" id="KW-0472">Membrane</keyword>
<dbReference type="UniPathway" id="UPA00665"/>